<protein>
    <submittedName>
        <fullName evidence="1">Uncharacterized protein</fullName>
    </submittedName>
</protein>
<reference evidence="1" key="1">
    <citation type="journal article" date="2022" name="bioRxiv">
        <title>Population genetic analysis of Ophidiomyces ophidiicola, the causative agent of snake fungal disease, indicates recent introductions to the USA.</title>
        <authorList>
            <person name="Ladner J.T."/>
            <person name="Palmer J.M."/>
            <person name="Ettinger C.L."/>
            <person name="Stajich J.E."/>
            <person name="Farrell T.M."/>
            <person name="Glorioso B.M."/>
            <person name="Lawson B."/>
            <person name="Price S.J."/>
            <person name="Stengle A.G."/>
            <person name="Grear D.A."/>
            <person name="Lorch J.M."/>
        </authorList>
    </citation>
    <scope>NUCLEOTIDE SEQUENCE</scope>
    <source>
        <strain evidence="1">NWHC 24266-5</strain>
    </source>
</reference>
<sequence length="286" mass="31497">MQAPHHRKIELQSTADLAYLYTNTLNVSREKLDLHFPPSANHDGDGDGDGDPMKARVRALVDEFVARVFTTAIPSISINGLDTLSADTPLDSLLSTTREEVEYEPYDARLAAKVTSLYAQLESLTTTVAQLRRDAPAKAAAKYAESLRQALAEDDEEEEGLQAENAADADLQLLPDDSERKMVDSKDGASSARALDWARVRERRPEWVLDIPFGNERERERWRDGEIGEVYAEGLRTLVRLQGEVAPGEEEGPDDDGGEGSSSSSLSATAGKLERARRAVEVVERM</sequence>
<proteinExistence type="predicted"/>
<gene>
    <name evidence="1" type="ORF">LOY88_005124</name>
</gene>
<evidence type="ECO:0000313" key="1">
    <source>
        <dbReference type="EMBL" id="KAI2383655.1"/>
    </source>
</evidence>
<dbReference type="EMBL" id="JALBCA010000086">
    <property type="protein sequence ID" value="KAI2383655.1"/>
    <property type="molecule type" value="Genomic_DNA"/>
</dbReference>
<name>A0ACB8URJ1_9EURO</name>
<organism evidence="1">
    <name type="scientific">Ophidiomyces ophidiicola</name>
    <dbReference type="NCBI Taxonomy" id="1387563"/>
    <lineage>
        <taxon>Eukaryota</taxon>
        <taxon>Fungi</taxon>
        <taxon>Dikarya</taxon>
        <taxon>Ascomycota</taxon>
        <taxon>Pezizomycotina</taxon>
        <taxon>Eurotiomycetes</taxon>
        <taxon>Eurotiomycetidae</taxon>
        <taxon>Onygenales</taxon>
        <taxon>Onygenaceae</taxon>
        <taxon>Ophidiomyces</taxon>
    </lineage>
</organism>
<comment type="caution">
    <text evidence="1">The sequence shown here is derived from an EMBL/GenBank/DDBJ whole genome shotgun (WGS) entry which is preliminary data.</text>
</comment>
<accession>A0ACB8URJ1</accession>